<evidence type="ECO:0000313" key="2">
    <source>
        <dbReference type="EMBL" id="PZF79571.1"/>
    </source>
</evidence>
<feature type="region of interest" description="Disordered" evidence="1">
    <location>
        <begin position="37"/>
        <end position="62"/>
    </location>
</feature>
<dbReference type="EMBL" id="POTW01000129">
    <property type="protein sequence ID" value="PZF79571.1"/>
    <property type="molecule type" value="Genomic_DNA"/>
</dbReference>
<sequence>MPTMLSMKSAATLTITALAVVAAGIFGVGALLAAPSTGDDFGEPVEVGPSSSEGREPTRTPS</sequence>
<gene>
    <name evidence="2" type="ORF">C1I92_30425</name>
</gene>
<evidence type="ECO:0008006" key="4">
    <source>
        <dbReference type="Google" id="ProtNLM"/>
    </source>
</evidence>
<name>A0A2W2AWL0_9ACTN</name>
<protein>
    <recommendedName>
        <fullName evidence="4">DUF2613 domain-containing protein</fullName>
    </recommendedName>
</protein>
<dbReference type="Proteomes" id="UP000248764">
    <property type="component" value="Unassembled WGS sequence"/>
</dbReference>
<organism evidence="2 3">
    <name type="scientific">Jiangella anatolica</name>
    <dbReference type="NCBI Taxonomy" id="2670374"/>
    <lineage>
        <taxon>Bacteria</taxon>
        <taxon>Bacillati</taxon>
        <taxon>Actinomycetota</taxon>
        <taxon>Actinomycetes</taxon>
        <taxon>Jiangellales</taxon>
        <taxon>Jiangellaceae</taxon>
        <taxon>Jiangella</taxon>
    </lineage>
</organism>
<comment type="caution">
    <text evidence="2">The sequence shown here is derived from an EMBL/GenBank/DDBJ whole genome shotgun (WGS) entry which is preliminary data.</text>
</comment>
<dbReference type="AlphaFoldDB" id="A0A2W2AWL0"/>
<proteinExistence type="predicted"/>
<feature type="compositionally biased region" description="Basic and acidic residues" evidence="1">
    <location>
        <begin position="53"/>
        <end position="62"/>
    </location>
</feature>
<feature type="non-terminal residue" evidence="2">
    <location>
        <position position="62"/>
    </location>
</feature>
<evidence type="ECO:0000256" key="1">
    <source>
        <dbReference type="SAM" id="MobiDB-lite"/>
    </source>
</evidence>
<accession>A0A2W2AWL0</accession>
<reference evidence="2 3" key="1">
    <citation type="submission" date="2018-01" db="EMBL/GenBank/DDBJ databases">
        <title>Draft genome sequence of Jiangella sp. GTF31.</title>
        <authorList>
            <person name="Sahin N."/>
            <person name="Ay H."/>
            <person name="Saygin H."/>
        </authorList>
    </citation>
    <scope>NUCLEOTIDE SEQUENCE [LARGE SCALE GENOMIC DNA]</scope>
    <source>
        <strain evidence="2 3">GTF31</strain>
    </source>
</reference>
<evidence type="ECO:0000313" key="3">
    <source>
        <dbReference type="Proteomes" id="UP000248764"/>
    </source>
</evidence>
<keyword evidence="3" id="KW-1185">Reference proteome</keyword>